<keyword evidence="6" id="KW-0963">Cytoplasm</keyword>
<evidence type="ECO:0000256" key="2">
    <source>
        <dbReference type="ARBA" id="ARBA00016664"/>
    </source>
</evidence>
<keyword evidence="9" id="KW-1185">Reference proteome</keyword>
<evidence type="ECO:0000256" key="3">
    <source>
        <dbReference type="ARBA" id="ARBA00022605"/>
    </source>
</evidence>
<dbReference type="PROSITE" id="PS00955">
    <property type="entry name" value="IGP_DEHYDRATASE_2"/>
    <property type="match status" value="1"/>
</dbReference>
<proteinExistence type="inferred from homology"/>
<dbReference type="AlphaFoldDB" id="D3UIT4"/>
<dbReference type="Gene3D" id="3.30.230.40">
    <property type="entry name" value="Imidazole glycerol phosphate dehydratase, domain 1"/>
    <property type="match status" value="2"/>
</dbReference>
<comment type="pathway">
    <text evidence="1 6 7">Amino-acid biosynthesis; L-histidine biosynthesis; L-histidine from 5-phospho-alpha-D-ribose 1-diphosphate: step 6/9.</text>
</comment>
<dbReference type="PROSITE" id="PS00954">
    <property type="entry name" value="IGP_DEHYDRATASE_1"/>
    <property type="match status" value="1"/>
</dbReference>
<dbReference type="NCBIfam" id="NF002114">
    <property type="entry name" value="PRK00951.2-4"/>
    <property type="match status" value="1"/>
</dbReference>
<keyword evidence="5 6" id="KW-0456">Lyase</keyword>
<dbReference type="EMBL" id="FN555004">
    <property type="protein sequence ID" value="CBG40409.1"/>
    <property type="molecule type" value="Genomic_DNA"/>
</dbReference>
<dbReference type="InterPro" id="IPR038494">
    <property type="entry name" value="IGPD_sf"/>
</dbReference>
<evidence type="ECO:0000256" key="4">
    <source>
        <dbReference type="ARBA" id="ARBA00023102"/>
    </source>
</evidence>
<dbReference type="HOGENOM" id="CLU_044308_3_0_7"/>
<dbReference type="InterPro" id="IPR020565">
    <property type="entry name" value="ImidazoleglycerP_deHydtase_CS"/>
</dbReference>
<dbReference type="UniPathway" id="UPA00031">
    <property type="reaction ID" value="UER00011"/>
</dbReference>
<evidence type="ECO:0000256" key="5">
    <source>
        <dbReference type="ARBA" id="ARBA00023239"/>
    </source>
</evidence>
<sequence>MKYLERNTKETKIKAGLRIYGSGQARIATDIAFFDHMLEALAKHSLMDLELQCIGDLGVDYHHSIEDCGIVIGTLLGECLYPLSGVERFGNASVVMDEACVECDLDLSNRAFLHFDLARKNLGEQILQGNIRDFNVELIEEFFRALAMQSRISMHLALKRGHNLHHIIEAGFKAFALALRRAMSKNERILIPSTKGAL</sequence>
<comment type="catalytic activity">
    <reaction evidence="6 7">
        <text>D-erythro-1-(imidazol-4-yl)glycerol 3-phosphate = 3-(imidazol-4-yl)-2-oxopropyl phosphate + H2O</text>
        <dbReference type="Rhea" id="RHEA:11040"/>
        <dbReference type="ChEBI" id="CHEBI:15377"/>
        <dbReference type="ChEBI" id="CHEBI:57766"/>
        <dbReference type="ChEBI" id="CHEBI:58278"/>
        <dbReference type="EC" id="4.2.1.19"/>
    </reaction>
</comment>
<dbReference type="FunFam" id="3.30.230.40:FF:000003">
    <property type="entry name" value="Imidazoleglycerol-phosphate dehydratase HisB"/>
    <property type="match status" value="1"/>
</dbReference>
<protein>
    <recommendedName>
        <fullName evidence="2 6">Imidazoleglycerol-phosphate dehydratase</fullName>
        <shortName evidence="6">IGPD</shortName>
        <ecNumber evidence="6 7">4.2.1.19</ecNumber>
    </recommendedName>
</protein>
<dbReference type="eggNOG" id="COG0131">
    <property type="taxonomic scope" value="Bacteria"/>
</dbReference>
<evidence type="ECO:0000313" key="8">
    <source>
        <dbReference type="EMBL" id="CBG40409.1"/>
    </source>
</evidence>
<comment type="similarity">
    <text evidence="6 7">Belongs to the imidazoleglycerol-phosphate dehydratase family.</text>
</comment>
<dbReference type="Proteomes" id="UP000001522">
    <property type="component" value="Chromosome"/>
</dbReference>
<dbReference type="PANTHER" id="PTHR23133:SF2">
    <property type="entry name" value="IMIDAZOLEGLYCEROL-PHOSPHATE DEHYDRATASE"/>
    <property type="match status" value="1"/>
</dbReference>
<accession>D3UIT4</accession>
<dbReference type="RefSeq" id="WP_013023478.1">
    <property type="nucleotide sequence ID" value="NC_013949.1"/>
</dbReference>
<organism evidence="8 9">
    <name type="scientific">Helicobacter mustelae (strain ATCC 43772 / CCUG 25715 / CIP 103759 / LMG 18044 / NCTC 12198 / R85-136P)</name>
    <name type="common">Campylobacter mustelae</name>
    <dbReference type="NCBI Taxonomy" id="679897"/>
    <lineage>
        <taxon>Bacteria</taxon>
        <taxon>Pseudomonadati</taxon>
        <taxon>Campylobacterota</taxon>
        <taxon>Epsilonproteobacteria</taxon>
        <taxon>Campylobacterales</taxon>
        <taxon>Helicobacteraceae</taxon>
        <taxon>Helicobacter</taxon>
    </lineage>
</organism>
<keyword evidence="3 6" id="KW-0028">Amino-acid biosynthesis</keyword>
<gene>
    <name evidence="6 8" type="primary">hisB</name>
    <name evidence="8" type="ordered locus">HMU11540</name>
</gene>
<dbReference type="Pfam" id="PF00475">
    <property type="entry name" value="IGPD"/>
    <property type="match status" value="1"/>
</dbReference>
<dbReference type="HAMAP" id="MF_00076">
    <property type="entry name" value="HisB"/>
    <property type="match status" value="1"/>
</dbReference>
<evidence type="ECO:0000256" key="1">
    <source>
        <dbReference type="ARBA" id="ARBA00005047"/>
    </source>
</evidence>
<dbReference type="InterPro" id="IPR020568">
    <property type="entry name" value="Ribosomal_Su5_D2-typ_SF"/>
</dbReference>
<evidence type="ECO:0000256" key="7">
    <source>
        <dbReference type="RuleBase" id="RU000599"/>
    </source>
</evidence>
<dbReference type="KEGG" id="hms:HMU11540"/>
<dbReference type="PANTHER" id="PTHR23133">
    <property type="entry name" value="IMIDAZOLEGLYCEROL-PHOSPHATE DEHYDRATASE HIS7"/>
    <property type="match status" value="1"/>
</dbReference>
<evidence type="ECO:0000256" key="6">
    <source>
        <dbReference type="HAMAP-Rule" id="MF_00076"/>
    </source>
</evidence>
<dbReference type="GO" id="GO:0000105">
    <property type="term" value="P:L-histidine biosynthetic process"/>
    <property type="evidence" value="ECO:0007669"/>
    <property type="project" value="UniProtKB-UniRule"/>
</dbReference>
<comment type="subcellular location">
    <subcellularLocation>
        <location evidence="6 7">Cytoplasm</location>
    </subcellularLocation>
</comment>
<dbReference type="GO" id="GO:0005737">
    <property type="term" value="C:cytoplasm"/>
    <property type="evidence" value="ECO:0007669"/>
    <property type="project" value="UniProtKB-SubCell"/>
</dbReference>
<dbReference type="InterPro" id="IPR000807">
    <property type="entry name" value="ImidazoleglycerolP_deHydtase"/>
</dbReference>
<dbReference type="GO" id="GO:0004424">
    <property type="term" value="F:imidazoleglycerol-phosphate dehydratase activity"/>
    <property type="evidence" value="ECO:0007669"/>
    <property type="project" value="UniProtKB-UniRule"/>
</dbReference>
<name>D3UIT4_HELM1</name>
<evidence type="ECO:0000313" key="9">
    <source>
        <dbReference type="Proteomes" id="UP000001522"/>
    </source>
</evidence>
<dbReference type="SUPFAM" id="SSF54211">
    <property type="entry name" value="Ribosomal protein S5 domain 2-like"/>
    <property type="match status" value="2"/>
</dbReference>
<dbReference type="FunFam" id="3.30.230.40:FF:000001">
    <property type="entry name" value="Imidazoleglycerol-phosphate dehydratase HisB"/>
    <property type="match status" value="1"/>
</dbReference>
<dbReference type="STRING" id="679897.HMU11540"/>
<reference evidence="8 9" key="1">
    <citation type="journal article" date="2010" name="BMC Genomics">
        <title>Comparative genomics and proteomics of Helicobacter mustelae, an ulcerogenic and carcinogenic gastric pathogen.</title>
        <authorList>
            <person name="O'Toole P.W."/>
            <person name="Snelling W.J."/>
            <person name="Canchaya C."/>
            <person name="Forde B.M."/>
            <person name="Hardie K.R."/>
            <person name="Josenhans C."/>
            <person name="Graham R.L.J."/>
            <person name="McMullan G."/>
            <person name="Parkhill J."/>
            <person name="Belda E."/>
            <person name="Bentley S.D."/>
        </authorList>
    </citation>
    <scope>NUCLEOTIDE SEQUENCE [LARGE SCALE GENOMIC DNA]</scope>
    <source>
        <strain evidence="9">ATCC 43772 / LMG 18044 / NCTC 12198 / 12198</strain>
    </source>
</reference>
<keyword evidence="4 6" id="KW-0368">Histidine biosynthesis</keyword>
<dbReference type="EC" id="4.2.1.19" evidence="6 7"/>
<dbReference type="CDD" id="cd07914">
    <property type="entry name" value="IGPD"/>
    <property type="match status" value="1"/>
</dbReference>